<evidence type="ECO:0000313" key="2">
    <source>
        <dbReference type="EMBL" id="AXY77620.1"/>
    </source>
</evidence>
<dbReference type="KEGG" id="pseg:D3H65_28160"/>
<name>A0A3B7MX33_9BACT</name>
<dbReference type="InterPro" id="IPR022037">
    <property type="entry name" value="DUF3606"/>
</dbReference>
<accession>A0A3B7MX33</accession>
<gene>
    <name evidence="2" type="ORF">D3H65_28160</name>
</gene>
<keyword evidence="3" id="KW-1185">Reference proteome</keyword>
<dbReference type="AlphaFoldDB" id="A0A3B7MX33"/>
<dbReference type="EMBL" id="CP032157">
    <property type="protein sequence ID" value="AXY77620.1"/>
    <property type="molecule type" value="Genomic_DNA"/>
</dbReference>
<evidence type="ECO:0000256" key="1">
    <source>
        <dbReference type="SAM" id="MobiDB-lite"/>
    </source>
</evidence>
<dbReference type="Pfam" id="PF12244">
    <property type="entry name" value="DUF3606"/>
    <property type="match status" value="1"/>
</dbReference>
<dbReference type="RefSeq" id="WP_119053493.1">
    <property type="nucleotide sequence ID" value="NZ_CP032157.1"/>
</dbReference>
<sequence length="60" mass="6923">MSDNKQNIGKQDDIRVDANDPSEVEYLHRQFPDKTHEEIKKAIQAAGPMRANIVAYLQRK</sequence>
<evidence type="ECO:0000313" key="3">
    <source>
        <dbReference type="Proteomes" id="UP000263900"/>
    </source>
</evidence>
<feature type="region of interest" description="Disordered" evidence="1">
    <location>
        <begin position="1"/>
        <end position="21"/>
    </location>
</feature>
<proteinExistence type="predicted"/>
<protein>
    <submittedName>
        <fullName evidence="2">DUF3606 domain-containing protein</fullName>
    </submittedName>
</protein>
<dbReference type="Proteomes" id="UP000263900">
    <property type="component" value="Chromosome"/>
</dbReference>
<organism evidence="2 3">
    <name type="scientific">Paraflavitalea soli</name>
    <dbReference type="NCBI Taxonomy" id="2315862"/>
    <lineage>
        <taxon>Bacteria</taxon>
        <taxon>Pseudomonadati</taxon>
        <taxon>Bacteroidota</taxon>
        <taxon>Chitinophagia</taxon>
        <taxon>Chitinophagales</taxon>
        <taxon>Chitinophagaceae</taxon>
        <taxon>Paraflavitalea</taxon>
    </lineage>
</organism>
<dbReference type="OrthoDB" id="679144at2"/>
<reference evidence="2 3" key="1">
    <citation type="submission" date="2018-09" db="EMBL/GenBank/DDBJ databases">
        <title>Genome sequencing of strain 6GH32-13.</title>
        <authorList>
            <person name="Weon H.-Y."/>
            <person name="Heo J."/>
            <person name="Kwon S.-W."/>
        </authorList>
    </citation>
    <scope>NUCLEOTIDE SEQUENCE [LARGE SCALE GENOMIC DNA]</scope>
    <source>
        <strain evidence="2 3">5GH32-13</strain>
    </source>
</reference>